<organism evidence="2 3">
    <name type="scientific">Niallia nealsonii</name>
    <dbReference type="NCBI Taxonomy" id="115979"/>
    <lineage>
        <taxon>Bacteria</taxon>
        <taxon>Bacillati</taxon>
        <taxon>Bacillota</taxon>
        <taxon>Bacilli</taxon>
        <taxon>Bacillales</taxon>
        <taxon>Bacillaceae</taxon>
        <taxon>Niallia</taxon>
    </lineage>
</organism>
<sequence>MLWVVLGIVIFIIGTIITRHIGGGVLALVAFILWRLGMLGIVISWIIRITKTAYNYLRAIIEVLKDEFFAKSEEGLILFNTKIDLILSFVLL</sequence>
<keyword evidence="1" id="KW-1133">Transmembrane helix</keyword>
<proteinExistence type="predicted"/>
<keyword evidence="1" id="KW-0472">Membrane</keyword>
<evidence type="ECO:0000313" key="3">
    <source>
        <dbReference type="Proteomes" id="UP000233375"/>
    </source>
</evidence>
<keyword evidence="3" id="KW-1185">Reference proteome</keyword>
<evidence type="ECO:0000313" key="2">
    <source>
        <dbReference type="EMBL" id="PKG25276.1"/>
    </source>
</evidence>
<evidence type="ECO:0000256" key="1">
    <source>
        <dbReference type="SAM" id="Phobius"/>
    </source>
</evidence>
<dbReference type="RefSeq" id="WP_101175381.1">
    <property type="nucleotide sequence ID" value="NZ_PISE01000004.1"/>
</dbReference>
<protein>
    <submittedName>
        <fullName evidence="2">Uncharacterized protein</fullName>
    </submittedName>
</protein>
<name>A0A2N0Z6X6_9BACI</name>
<keyword evidence="1" id="KW-0812">Transmembrane</keyword>
<gene>
    <name evidence="2" type="ORF">CWS01_02025</name>
</gene>
<feature type="transmembrane region" description="Helical" evidence="1">
    <location>
        <begin position="28"/>
        <end position="47"/>
    </location>
</feature>
<comment type="caution">
    <text evidence="2">The sequence shown here is derived from an EMBL/GenBank/DDBJ whole genome shotgun (WGS) entry which is preliminary data.</text>
</comment>
<dbReference type="EMBL" id="PISE01000004">
    <property type="protein sequence ID" value="PKG25276.1"/>
    <property type="molecule type" value="Genomic_DNA"/>
</dbReference>
<reference evidence="2 3" key="1">
    <citation type="journal article" date="2003" name="Int. J. Syst. Evol. Microbiol.">
        <title>Bacillus nealsonii sp. nov., isolated from a spacecraft-assembly facility, whose spores are gamma-radiation resistant.</title>
        <authorList>
            <person name="Venkateswaran K."/>
            <person name="Kempf M."/>
            <person name="Chen F."/>
            <person name="Satomi M."/>
            <person name="Nicholson W."/>
            <person name="Kern R."/>
        </authorList>
    </citation>
    <scope>NUCLEOTIDE SEQUENCE [LARGE SCALE GENOMIC DNA]</scope>
    <source>
        <strain evidence="2 3">FO-92</strain>
    </source>
</reference>
<dbReference type="Proteomes" id="UP000233375">
    <property type="component" value="Unassembled WGS sequence"/>
</dbReference>
<dbReference type="OrthoDB" id="9935946at2"/>
<accession>A0A2N0Z6X6</accession>
<dbReference type="AlphaFoldDB" id="A0A2N0Z6X6"/>